<evidence type="ECO:0000256" key="1">
    <source>
        <dbReference type="SAM" id="MobiDB-lite"/>
    </source>
</evidence>
<organism evidence="2 3">
    <name type="scientific">Tanacetum coccineum</name>
    <dbReference type="NCBI Taxonomy" id="301880"/>
    <lineage>
        <taxon>Eukaryota</taxon>
        <taxon>Viridiplantae</taxon>
        <taxon>Streptophyta</taxon>
        <taxon>Embryophyta</taxon>
        <taxon>Tracheophyta</taxon>
        <taxon>Spermatophyta</taxon>
        <taxon>Magnoliopsida</taxon>
        <taxon>eudicotyledons</taxon>
        <taxon>Gunneridae</taxon>
        <taxon>Pentapetalae</taxon>
        <taxon>asterids</taxon>
        <taxon>campanulids</taxon>
        <taxon>Asterales</taxon>
        <taxon>Asteraceae</taxon>
        <taxon>Asteroideae</taxon>
        <taxon>Anthemideae</taxon>
        <taxon>Anthemidinae</taxon>
        <taxon>Tanacetum</taxon>
    </lineage>
</organism>
<name>A0ABQ5B614_9ASTR</name>
<protein>
    <submittedName>
        <fullName evidence="2">Uncharacterized protein</fullName>
    </submittedName>
</protein>
<accession>A0ABQ5B614</accession>
<comment type="caution">
    <text evidence="2">The sequence shown here is derived from an EMBL/GenBank/DDBJ whole genome shotgun (WGS) entry which is preliminary data.</text>
</comment>
<evidence type="ECO:0000313" key="3">
    <source>
        <dbReference type="Proteomes" id="UP001151760"/>
    </source>
</evidence>
<feature type="compositionally biased region" description="Basic and acidic residues" evidence="1">
    <location>
        <begin position="25"/>
        <end position="52"/>
    </location>
</feature>
<keyword evidence="3" id="KW-1185">Reference proteome</keyword>
<gene>
    <name evidence="2" type="ORF">Tco_0843579</name>
</gene>
<sequence>MMTEIYQAFKRQASIPSSSADTEEPPSHIEGEHVAMKDDTKKPESNKVEEEPTRVVPILIVRPTTRLNPEVALIKSSSRPQLTDPNLKIPVPQQTALVPQREGKAIAIDDQHNIQTKLVPASKEVRLDPDAPILVPYEINGKIFQLTEEQIQAHMDKEE</sequence>
<evidence type="ECO:0000313" key="2">
    <source>
        <dbReference type="EMBL" id="GJT09117.1"/>
    </source>
</evidence>
<dbReference type="Proteomes" id="UP001151760">
    <property type="component" value="Unassembled WGS sequence"/>
</dbReference>
<reference evidence="2" key="1">
    <citation type="journal article" date="2022" name="Int. J. Mol. Sci.">
        <title>Draft Genome of Tanacetum Coccineum: Genomic Comparison of Closely Related Tanacetum-Family Plants.</title>
        <authorList>
            <person name="Yamashiro T."/>
            <person name="Shiraishi A."/>
            <person name="Nakayama K."/>
            <person name="Satake H."/>
        </authorList>
    </citation>
    <scope>NUCLEOTIDE SEQUENCE</scope>
</reference>
<proteinExistence type="predicted"/>
<dbReference type="EMBL" id="BQNB010012884">
    <property type="protein sequence ID" value="GJT09117.1"/>
    <property type="molecule type" value="Genomic_DNA"/>
</dbReference>
<reference evidence="2" key="2">
    <citation type="submission" date="2022-01" db="EMBL/GenBank/DDBJ databases">
        <authorList>
            <person name="Yamashiro T."/>
            <person name="Shiraishi A."/>
            <person name="Satake H."/>
            <person name="Nakayama K."/>
        </authorList>
    </citation>
    <scope>NUCLEOTIDE SEQUENCE</scope>
</reference>
<feature type="region of interest" description="Disordered" evidence="1">
    <location>
        <begin position="1"/>
        <end position="52"/>
    </location>
</feature>